<reference evidence="4" key="1">
    <citation type="submission" date="2023-07" db="EMBL/GenBank/DDBJ databases">
        <authorList>
            <consortium name="AG Swart"/>
            <person name="Singh M."/>
            <person name="Singh A."/>
            <person name="Seah K."/>
            <person name="Emmerich C."/>
        </authorList>
    </citation>
    <scope>NUCLEOTIDE SEQUENCE</scope>
    <source>
        <strain evidence="4">DP1</strain>
    </source>
</reference>
<evidence type="ECO:0000259" key="2">
    <source>
        <dbReference type="PROSITE" id="PS50234"/>
    </source>
</evidence>
<gene>
    <name evidence="4" type="ORF">ECRASSUSDP1_LOCUS25353</name>
</gene>
<feature type="compositionally biased region" description="Gly residues" evidence="1">
    <location>
        <begin position="717"/>
        <end position="730"/>
    </location>
</feature>
<dbReference type="PROSITE" id="PS51468">
    <property type="entry name" value="VIT"/>
    <property type="match status" value="1"/>
</dbReference>
<dbReference type="Pfam" id="PF13768">
    <property type="entry name" value="VWA_3"/>
    <property type="match status" value="1"/>
</dbReference>
<protein>
    <submittedName>
        <fullName evidence="4">Uncharacterized protein</fullName>
    </submittedName>
</protein>
<evidence type="ECO:0000313" key="5">
    <source>
        <dbReference type="Proteomes" id="UP001295684"/>
    </source>
</evidence>
<proteinExistence type="predicted"/>
<dbReference type="InterPro" id="IPR013694">
    <property type="entry name" value="VIT"/>
</dbReference>
<dbReference type="Proteomes" id="UP001295684">
    <property type="component" value="Unassembled WGS sequence"/>
</dbReference>
<dbReference type="SUPFAM" id="SSF53300">
    <property type="entry name" value="vWA-like"/>
    <property type="match status" value="1"/>
</dbReference>
<dbReference type="InterPro" id="IPR002035">
    <property type="entry name" value="VWF_A"/>
</dbReference>
<comment type="caution">
    <text evidence="4">The sequence shown here is derived from an EMBL/GenBank/DDBJ whole genome shotgun (WGS) entry which is preliminary data.</text>
</comment>
<sequence length="916" mass="102000">MSILTGEYANSGSGSRSLPQANHSIISLRGSCICGCIRRPPWVIPSISGVVNKVDNSEKMVVQKIDLDATIYNSIAEVKLSQQFKNTTGRPIECVYQFPLNEEFIVNGVKATIGDKTVETQIMMKEKAAEKYDDSVAQGNTAIRLEYDEENQKALVLNIGQLQKNQEVQIDIRISTKCNSFKHGQYAFVFPVNFLPAFMQMQDNQFKIIKPKFSCRILLKCDSEVTNLNTSHEEFSHSVVKDGNLLEFSDLESVGRKDIMLSYSYEDIRQLNLKFYSSSKHPDEVVGHLSGLPRISPEVNEEGKAEEMVLKDPDGSNDDPEIATGEFIFLIDRSFSMTGQRISIAKDALRLFIRSLPEGSKFNIVSFGTRYTLFKEESIEYNEESLNEAIDEINTFTADLGGTEILTPLCEIFKMKPTPGYPRNIFLLTDGAVQDKEKVIRKISENSSKARVHSFGIGHSVDKYLVKESARSGKGSYSFTTEHDSDLNSKVITSLKDSLRPSMTNITIDWNSLADAFKYPSSVSLYSSYEDTYEEEPIHLFVIFSKPLLDQILKTKPSCVTVSYYQFEGGKVKTLSLPIYSCSPPLTTHSHPVSFKAQQLGAEEADCEETQNKEAKVTLEEVPQNPPAFTLASQHLLQHISPLPSSDLSSTKISLKYNTLCSTTTFFGKLKTPHTTGESPALLTITPKSYCSIQSIYCQLPYTTSGYRRGSVPLTGYRGGRGSGRGGRGRGLSVTGHGEERRSRGARGRGVGFGQSGRRMGGLERNRGVEMEVGSGDMGLKERDNRDKMKRRRNKCRDSQDKCQSKSGLGASIDINPETRNKILSLQAANGSFKSLASFIKPPSQPSELSNLDLSKKDITLLWTTITSLAYLSKYFGASRKEWSLIYKKGIRFCEGVLKGEVGVEEIVREVVKQVR</sequence>
<feature type="region of interest" description="Disordered" evidence="1">
    <location>
        <begin position="775"/>
        <end position="814"/>
    </location>
</feature>
<organism evidence="4 5">
    <name type="scientific">Euplotes crassus</name>
    <dbReference type="NCBI Taxonomy" id="5936"/>
    <lineage>
        <taxon>Eukaryota</taxon>
        <taxon>Sar</taxon>
        <taxon>Alveolata</taxon>
        <taxon>Ciliophora</taxon>
        <taxon>Intramacronucleata</taxon>
        <taxon>Spirotrichea</taxon>
        <taxon>Hypotrichia</taxon>
        <taxon>Euplotida</taxon>
        <taxon>Euplotidae</taxon>
        <taxon>Moneuplotes</taxon>
    </lineage>
</organism>
<dbReference type="PANTHER" id="PTHR45737">
    <property type="entry name" value="VON WILLEBRAND FACTOR A DOMAIN-CONTAINING PROTEIN 5A"/>
    <property type="match status" value="1"/>
</dbReference>
<feature type="region of interest" description="Disordered" evidence="1">
    <location>
        <begin position="713"/>
        <end position="761"/>
    </location>
</feature>
<name>A0AAD2D8T2_EUPCR</name>
<accession>A0AAD2D8T2</accession>
<dbReference type="InterPro" id="IPR036465">
    <property type="entry name" value="vWFA_dom_sf"/>
</dbReference>
<keyword evidence="5" id="KW-1185">Reference proteome</keyword>
<dbReference type="SMART" id="SM00327">
    <property type="entry name" value="VWA"/>
    <property type="match status" value="1"/>
</dbReference>
<dbReference type="Gene3D" id="3.40.50.410">
    <property type="entry name" value="von Willebrand factor, type A domain"/>
    <property type="match status" value="1"/>
</dbReference>
<dbReference type="PANTHER" id="PTHR45737:SF6">
    <property type="entry name" value="VON WILLEBRAND FACTOR A DOMAIN-CONTAINING PROTEIN 5A"/>
    <property type="match status" value="1"/>
</dbReference>
<evidence type="ECO:0000256" key="1">
    <source>
        <dbReference type="SAM" id="MobiDB-lite"/>
    </source>
</evidence>
<evidence type="ECO:0000259" key="3">
    <source>
        <dbReference type="PROSITE" id="PS51468"/>
    </source>
</evidence>
<evidence type="ECO:0000313" key="4">
    <source>
        <dbReference type="EMBL" id="CAI2383841.1"/>
    </source>
</evidence>
<dbReference type="Pfam" id="PF08487">
    <property type="entry name" value="VIT"/>
    <property type="match status" value="1"/>
</dbReference>
<feature type="domain" description="VIT" evidence="3">
    <location>
        <begin position="46"/>
        <end position="176"/>
    </location>
</feature>
<dbReference type="EMBL" id="CAMPGE010026147">
    <property type="protein sequence ID" value="CAI2383841.1"/>
    <property type="molecule type" value="Genomic_DNA"/>
</dbReference>
<dbReference type="PROSITE" id="PS50234">
    <property type="entry name" value="VWFA"/>
    <property type="match status" value="1"/>
</dbReference>
<dbReference type="AlphaFoldDB" id="A0AAD2D8T2"/>
<feature type="domain" description="VWFA" evidence="2">
    <location>
        <begin position="326"/>
        <end position="495"/>
    </location>
</feature>